<dbReference type="SUPFAM" id="SSF82607">
    <property type="entry name" value="YbaB-like"/>
    <property type="match status" value="1"/>
</dbReference>
<evidence type="ECO:0008006" key="3">
    <source>
        <dbReference type="Google" id="ProtNLM"/>
    </source>
</evidence>
<dbReference type="STRING" id="1802519.A2961_03600"/>
<dbReference type="GO" id="GO:0003677">
    <property type="term" value="F:DNA binding"/>
    <property type="evidence" value="ECO:0007669"/>
    <property type="project" value="InterPro"/>
</dbReference>
<evidence type="ECO:0000313" key="1">
    <source>
        <dbReference type="EMBL" id="OGM64204.1"/>
    </source>
</evidence>
<evidence type="ECO:0000313" key="2">
    <source>
        <dbReference type="Proteomes" id="UP000177082"/>
    </source>
</evidence>
<gene>
    <name evidence="1" type="ORF">A2961_03600</name>
</gene>
<dbReference type="Proteomes" id="UP000177082">
    <property type="component" value="Unassembled WGS sequence"/>
</dbReference>
<reference evidence="1 2" key="1">
    <citation type="journal article" date="2016" name="Nat. Commun.">
        <title>Thousands of microbial genomes shed light on interconnected biogeochemical processes in an aquifer system.</title>
        <authorList>
            <person name="Anantharaman K."/>
            <person name="Brown C.T."/>
            <person name="Hug L.A."/>
            <person name="Sharon I."/>
            <person name="Castelle C.J."/>
            <person name="Probst A.J."/>
            <person name="Thomas B.C."/>
            <person name="Singh A."/>
            <person name="Wilkins M.J."/>
            <person name="Karaoz U."/>
            <person name="Brodie E.L."/>
            <person name="Williams K.H."/>
            <person name="Hubbard S.S."/>
            <person name="Banfield J.F."/>
        </authorList>
    </citation>
    <scope>NUCLEOTIDE SEQUENCE [LARGE SCALE GENOMIC DNA]</scope>
</reference>
<dbReference type="InterPro" id="IPR036894">
    <property type="entry name" value="YbaB-like_sf"/>
</dbReference>
<dbReference type="EMBL" id="MGHF01000009">
    <property type="protein sequence ID" value="OGM64204.1"/>
    <property type="molecule type" value="Genomic_DNA"/>
</dbReference>
<dbReference type="Gene3D" id="3.30.1310.10">
    <property type="entry name" value="Nucleoid-associated protein YbaB-like domain"/>
    <property type="match status" value="1"/>
</dbReference>
<dbReference type="AlphaFoldDB" id="A0A1F8BJF5"/>
<dbReference type="Pfam" id="PF02575">
    <property type="entry name" value="YbaB_DNA_bd"/>
    <property type="match status" value="1"/>
</dbReference>
<name>A0A1F8BJF5_9BACT</name>
<proteinExistence type="predicted"/>
<organism evidence="1 2">
    <name type="scientific">Candidatus Woesebacteria bacterium RIFCSPLOWO2_01_FULL_39_21</name>
    <dbReference type="NCBI Taxonomy" id="1802519"/>
    <lineage>
        <taxon>Bacteria</taxon>
        <taxon>Candidatus Woeseibacteriota</taxon>
    </lineage>
</organism>
<comment type="caution">
    <text evidence="1">The sequence shown here is derived from an EMBL/GenBank/DDBJ whole genome shotgun (WGS) entry which is preliminary data.</text>
</comment>
<dbReference type="InterPro" id="IPR004401">
    <property type="entry name" value="YbaB/EbfC"/>
</dbReference>
<accession>A0A1F8BJF5</accession>
<protein>
    <recommendedName>
        <fullName evidence="3">Nucleoid-associated protein, YbaB/EbfC family</fullName>
    </recommendedName>
</protein>
<sequence>MFDKVKQAGELFKMRQQAMALQKQLAEITETYERDGIKVTVSGDQKVIRIETDGEERKDLVEAINSALKEVQKKSAKKMMEMGGGLSGMLKGFGSGI</sequence>